<gene>
    <name evidence="1" type="primary">g9770</name>
    <name evidence="1" type="ORF">NpPPO83_00009770</name>
</gene>
<protein>
    <submittedName>
        <fullName evidence="1">ABC1 domain containing protein</fullName>
    </submittedName>
</protein>
<reference evidence="1" key="1">
    <citation type="submission" date="2024-09" db="EMBL/GenBank/DDBJ databases">
        <title>Draft Genome Sequences of Neofusicoccum parvum.</title>
        <authorList>
            <person name="Ashida A."/>
            <person name="Camagna M."/>
            <person name="Tanaka A."/>
            <person name="Takemoto D."/>
        </authorList>
    </citation>
    <scope>NUCLEOTIDE SEQUENCE</scope>
    <source>
        <strain evidence="1">PPO83</strain>
    </source>
</reference>
<evidence type="ECO:0000313" key="1">
    <source>
        <dbReference type="EMBL" id="GME27922.1"/>
    </source>
</evidence>
<accession>A0ACB5S530</accession>
<comment type="caution">
    <text evidence="1">The sequence shown here is derived from an EMBL/GenBank/DDBJ whole genome shotgun (WGS) entry which is preliminary data.</text>
</comment>
<name>A0ACB5S530_9PEZI</name>
<keyword evidence="2" id="KW-1185">Reference proteome</keyword>
<dbReference type="Proteomes" id="UP001165186">
    <property type="component" value="Unassembled WGS sequence"/>
</dbReference>
<organism evidence="1 2">
    <name type="scientific">Neofusicoccum parvum</name>
    <dbReference type="NCBI Taxonomy" id="310453"/>
    <lineage>
        <taxon>Eukaryota</taxon>
        <taxon>Fungi</taxon>
        <taxon>Dikarya</taxon>
        <taxon>Ascomycota</taxon>
        <taxon>Pezizomycotina</taxon>
        <taxon>Dothideomycetes</taxon>
        <taxon>Dothideomycetes incertae sedis</taxon>
        <taxon>Botryosphaeriales</taxon>
        <taxon>Botryosphaeriaceae</taxon>
        <taxon>Neofusicoccum</taxon>
    </lineage>
</organism>
<proteinExistence type="predicted"/>
<sequence>MLREDKGDMSPTTAFRSLSVRASASPPPPLNNALDDIFGDPAAPAPLPIVPATTSSQLDDIFGCSPPRDGAPHTVARDEEDGAAPHGRTAPSRDVSDIPRLRSVHVTAGYREGLAESKAGYVQHGFDEGFPLGAVLGVKVGWVLGVLEGVAVALRAAALRRVGGGAGGVDGAAAGAFESVRKQLVEAREELDVVSLFGQEYFDGEGIWRYHVEGKEDEVTFEEVAAQHPLVSKWLASVEALAEKERIDLGILDRRAREDSDDEETTVG</sequence>
<evidence type="ECO:0000313" key="2">
    <source>
        <dbReference type="Proteomes" id="UP001165186"/>
    </source>
</evidence>
<dbReference type="EMBL" id="BSXG01000042">
    <property type="protein sequence ID" value="GME27922.1"/>
    <property type="molecule type" value="Genomic_DNA"/>
</dbReference>